<dbReference type="EMBL" id="UINC01188533">
    <property type="protein sequence ID" value="SVE01797.1"/>
    <property type="molecule type" value="Genomic_DNA"/>
</dbReference>
<gene>
    <name evidence="1" type="ORF">METZ01_LOCUS454651</name>
</gene>
<sequence>MSAFSLTRIPRTLLILSLLLPIGTSGQQPSIPKEPLRDSLEKIRWKAQTGDSYYQGYLGILHR</sequence>
<dbReference type="AlphaFoldDB" id="A0A383A1S3"/>
<feature type="non-terminal residue" evidence="1">
    <location>
        <position position="63"/>
    </location>
</feature>
<reference evidence="1" key="1">
    <citation type="submission" date="2018-05" db="EMBL/GenBank/DDBJ databases">
        <authorList>
            <person name="Lanie J.A."/>
            <person name="Ng W.-L."/>
            <person name="Kazmierczak K.M."/>
            <person name="Andrzejewski T.M."/>
            <person name="Davidsen T.M."/>
            <person name="Wayne K.J."/>
            <person name="Tettelin H."/>
            <person name="Glass J.I."/>
            <person name="Rusch D."/>
            <person name="Podicherti R."/>
            <person name="Tsui H.-C.T."/>
            <person name="Winkler M.E."/>
        </authorList>
    </citation>
    <scope>NUCLEOTIDE SEQUENCE</scope>
</reference>
<proteinExistence type="predicted"/>
<evidence type="ECO:0000313" key="1">
    <source>
        <dbReference type="EMBL" id="SVE01797.1"/>
    </source>
</evidence>
<organism evidence="1">
    <name type="scientific">marine metagenome</name>
    <dbReference type="NCBI Taxonomy" id="408172"/>
    <lineage>
        <taxon>unclassified sequences</taxon>
        <taxon>metagenomes</taxon>
        <taxon>ecological metagenomes</taxon>
    </lineage>
</organism>
<protein>
    <submittedName>
        <fullName evidence="1">Uncharacterized protein</fullName>
    </submittedName>
</protein>
<accession>A0A383A1S3</accession>
<name>A0A383A1S3_9ZZZZ</name>